<dbReference type="AlphaFoldDB" id="A0A1G8JYQ1"/>
<proteinExistence type="predicted"/>
<organism evidence="2 3">
    <name type="scientific">Alteribacillus persepolensis</name>
    <dbReference type="NCBI Taxonomy" id="568899"/>
    <lineage>
        <taxon>Bacteria</taxon>
        <taxon>Bacillati</taxon>
        <taxon>Bacillota</taxon>
        <taxon>Bacilli</taxon>
        <taxon>Bacillales</taxon>
        <taxon>Bacillaceae</taxon>
        <taxon>Alteribacillus</taxon>
    </lineage>
</organism>
<dbReference type="Proteomes" id="UP000199163">
    <property type="component" value="Unassembled WGS sequence"/>
</dbReference>
<evidence type="ECO:0000256" key="1">
    <source>
        <dbReference type="SAM" id="Phobius"/>
    </source>
</evidence>
<feature type="transmembrane region" description="Helical" evidence="1">
    <location>
        <begin position="178"/>
        <end position="199"/>
    </location>
</feature>
<dbReference type="EMBL" id="FNDK01000039">
    <property type="protein sequence ID" value="SDI36352.1"/>
    <property type="molecule type" value="Genomic_DNA"/>
</dbReference>
<dbReference type="RefSeq" id="WP_091276748.1">
    <property type="nucleotide sequence ID" value="NZ_FNDK01000039.1"/>
</dbReference>
<keyword evidence="1" id="KW-0812">Transmembrane</keyword>
<protein>
    <submittedName>
        <fullName evidence="2">Colicin V production protein</fullName>
    </submittedName>
</protein>
<evidence type="ECO:0000313" key="3">
    <source>
        <dbReference type="Proteomes" id="UP000199163"/>
    </source>
</evidence>
<feature type="transmembrane region" description="Helical" evidence="1">
    <location>
        <begin position="211"/>
        <end position="229"/>
    </location>
</feature>
<feature type="transmembrane region" description="Helical" evidence="1">
    <location>
        <begin position="90"/>
        <end position="112"/>
    </location>
</feature>
<dbReference type="InterPro" id="IPR046107">
    <property type="entry name" value="DUF6044"/>
</dbReference>
<keyword evidence="3" id="KW-1185">Reference proteome</keyword>
<feature type="transmembrane region" description="Helical" evidence="1">
    <location>
        <begin position="132"/>
        <end position="158"/>
    </location>
</feature>
<keyword evidence="1" id="KW-0472">Membrane</keyword>
<keyword evidence="1" id="KW-1133">Transmembrane helix</keyword>
<feature type="transmembrane region" description="Helical" evidence="1">
    <location>
        <begin position="274"/>
        <end position="294"/>
    </location>
</feature>
<dbReference type="Pfam" id="PF19510">
    <property type="entry name" value="DUF6044"/>
    <property type="match status" value="1"/>
</dbReference>
<name>A0A1G8JYQ1_9BACI</name>
<reference evidence="2 3" key="1">
    <citation type="submission" date="2016-10" db="EMBL/GenBank/DDBJ databases">
        <authorList>
            <person name="de Groot N.N."/>
        </authorList>
    </citation>
    <scope>NUCLEOTIDE SEQUENCE [LARGE SCALE GENOMIC DNA]</scope>
    <source>
        <strain evidence="2 3">DSM 21632</strain>
    </source>
</reference>
<dbReference type="STRING" id="568899.SAMN05192534_1393"/>
<accession>A0A1G8JYQ1</accession>
<sequence length="572" mass="66750">MMKEKTLLTLSVIGIFLYLSPLLLLGEGSHVRIHDNLDSNLIWYKTLVESGKVFAENQAAIPNMMNGLPRAALDTEWSLFVLLFSLFEPFTAYTINAFLMRFIAFIGMYLLLKKHVFRYHDVHPLVPVGSALAFSLLPFWPFGGLSIAGIPLALYAFLNIRSRQSSWKDWLIITTLPFYSLLVLSFSFFLGFMGVLWLIDWWKKREWNGTFLFAIVLMGVIFLLKQYRLVQGMLLGQGFAAHRDEFSLGHNSFQDTLSLFFENLTTAHTHSESLHQYVIIYIVLFALVLILGKWLKQFFQKQTTHPGFSKLDRLLPALLGLIVIFSFWYALWYWEGMRVLKDFHSLFNTFNFGRVHLLNAVLWYILFAAALAVIMKRIKYGYWLTLIVIVCQLGVLINQHHEIKYRSIDYPSYEEFYSEELFHDIKSYIGEDPEDYRVVSIGMHPAVTQYNGMHTLDFYVTMYPLSYKHEFRKIIEGELEKNETLKNYYDTWGGRVYVFLDEIGKNYLMTKDKNKSINDLDFNTNAFEQMGGDYVLSAVELENAEDSSLELLEVFEREDSPWRIYLYEPVSS</sequence>
<dbReference type="OrthoDB" id="2349131at2"/>
<feature type="transmembrane region" description="Helical" evidence="1">
    <location>
        <begin position="314"/>
        <end position="334"/>
    </location>
</feature>
<evidence type="ECO:0000313" key="2">
    <source>
        <dbReference type="EMBL" id="SDI36352.1"/>
    </source>
</evidence>
<gene>
    <name evidence="2" type="ORF">SAMN05192534_1393</name>
</gene>
<feature type="transmembrane region" description="Helical" evidence="1">
    <location>
        <begin position="354"/>
        <end position="373"/>
    </location>
</feature>
<feature type="transmembrane region" description="Helical" evidence="1">
    <location>
        <begin position="380"/>
        <end position="397"/>
    </location>
</feature>